<name>A0A011P1J6_ACCRE</name>
<feature type="domain" description="NAD(P)-binding" evidence="8">
    <location>
        <begin position="3"/>
        <end position="323"/>
    </location>
</feature>
<dbReference type="CDD" id="cd05246">
    <property type="entry name" value="dTDP_GD_SDR_e"/>
    <property type="match status" value="1"/>
</dbReference>
<keyword evidence="5" id="KW-0520">NAD</keyword>
<evidence type="ECO:0000259" key="8">
    <source>
        <dbReference type="Pfam" id="PF16363"/>
    </source>
</evidence>
<dbReference type="Gene3D" id="3.90.25.10">
    <property type="entry name" value="UDP-galactose 4-epimerase, domain 1"/>
    <property type="match status" value="1"/>
</dbReference>
<evidence type="ECO:0000256" key="4">
    <source>
        <dbReference type="ARBA" id="ARBA00011990"/>
    </source>
</evidence>
<evidence type="ECO:0000313" key="10">
    <source>
        <dbReference type="Proteomes" id="UP000022141"/>
    </source>
</evidence>
<dbReference type="STRING" id="1454004.AW11_01966"/>
<accession>A0A011P1J6</accession>
<evidence type="ECO:0000256" key="2">
    <source>
        <dbReference type="ARBA" id="ARBA00001911"/>
    </source>
</evidence>
<protein>
    <recommendedName>
        <fullName evidence="4 7">dTDP-glucose 4,6-dehydratase</fullName>
        <ecNumber evidence="4 7">4.2.1.46</ecNumber>
    </recommendedName>
</protein>
<dbReference type="InterPro" id="IPR020904">
    <property type="entry name" value="Sc_DH/Rdtase_CS"/>
</dbReference>
<dbReference type="eggNOG" id="COG1088">
    <property type="taxonomic scope" value="Bacteria"/>
</dbReference>
<evidence type="ECO:0000256" key="3">
    <source>
        <dbReference type="ARBA" id="ARBA00008178"/>
    </source>
</evidence>
<dbReference type="PROSITE" id="PS00061">
    <property type="entry name" value="ADH_SHORT"/>
    <property type="match status" value="1"/>
</dbReference>
<sequence>MILVTGGAGFIGANFVLDWLAQSDEALINLDKLTYAGNRENLATLAGDPRHIFVHGDIGDSQLTASLLAQYQPRAIVNFAAESHVDRSIHGPEDFIQTNIVGSFHLLEATRAYWGTLADPARQGFRFLHVSTDEVYGSLRSDEAAFSETHAYEPNSPYSASKAASDHLVRAYHHTYGLPVLTTNCSNNYGPYHFPEKLIPLMIVNALAGKALPVYGDGQQIRDWLYVKDHCTAIRRVLEAGRPGETYNVGGWNEQPNLDIVHTVCQLLDELHPRADGRPYREQITTVADRPGHDRRYAIDARKIENELGWKPAETFATGIRKTVLWYLENQKWVHNVQSGSYRDWVEKNYGEREK</sequence>
<proteinExistence type="inferred from homology"/>
<dbReference type="InterPro" id="IPR036291">
    <property type="entry name" value="NAD(P)-bd_dom_sf"/>
</dbReference>
<dbReference type="Pfam" id="PF16363">
    <property type="entry name" value="GDP_Man_Dehyd"/>
    <property type="match status" value="1"/>
</dbReference>
<dbReference type="Gene3D" id="3.40.50.720">
    <property type="entry name" value="NAD(P)-binding Rossmann-like Domain"/>
    <property type="match status" value="1"/>
</dbReference>
<dbReference type="InterPro" id="IPR016040">
    <property type="entry name" value="NAD(P)-bd_dom"/>
</dbReference>
<reference evidence="9" key="1">
    <citation type="submission" date="2014-02" db="EMBL/GenBank/DDBJ databases">
        <title>Expanding our view of genomic diversity in Candidatus Accumulibacter clades.</title>
        <authorList>
            <person name="Skennerton C.T."/>
            <person name="Barr J.J."/>
            <person name="Slater F.R."/>
            <person name="Bond P.L."/>
            <person name="Tyson G.W."/>
        </authorList>
    </citation>
    <scope>NUCLEOTIDE SEQUENCE [LARGE SCALE GENOMIC DNA]</scope>
</reference>
<evidence type="ECO:0000256" key="1">
    <source>
        <dbReference type="ARBA" id="ARBA00001539"/>
    </source>
</evidence>
<dbReference type="GO" id="GO:0008460">
    <property type="term" value="F:dTDP-glucose 4,6-dehydratase activity"/>
    <property type="evidence" value="ECO:0007669"/>
    <property type="project" value="UniProtKB-EC"/>
</dbReference>
<comment type="similarity">
    <text evidence="3 7">Belongs to the NAD(P)-dependent epimerase/dehydratase family. dTDP-glucose dehydratase subfamily.</text>
</comment>
<dbReference type="AlphaFoldDB" id="A0A011P1J6"/>
<evidence type="ECO:0000256" key="5">
    <source>
        <dbReference type="ARBA" id="ARBA00023027"/>
    </source>
</evidence>
<comment type="caution">
    <text evidence="9">The sequence shown here is derived from an EMBL/GenBank/DDBJ whole genome shotgun (WGS) entry which is preliminary data.</text>
</comment>
<dbReference type="PATRIC" id="fig|1454004.3.peg.2033"/>
<dbReference type="PANTHER" id="PTHR43000">
    <property type="entry name" value="DTDP-D-GLUCOSE 4,6-DEHYDRATASE-RELATED"/>
    <property type="match status" value="1"/>
</dbReference>
<keyword evidence="10" id="KW-1185">Reference proteome</keyword>
<evidence type="ECO:0000256" key="6">
    <source>
        <dbReference type="ARBA" id="ARBA00023239"/>
    </source>
</evidence>
<evidence type="ECO:0000313" key="9">
    <source>
        <dbReference type="EMBL" id="EXI88863.1"/>
    </source>
</evidence>
<dbReference type="EMBL" id="JEMY01000024">
    <property type="protein sequence ID" value="EXI88863.1"/>
    <property type="molecule type" value="Genomic_DNA"/>
</dbReference>
<dbReference type="NCBIfam" id="TIGR01181">
    <property type="entry name" value="dTDP_gluc_dehyt"/>
    <property type="match status" value="1"/>
</dbReference>
<evidence type="ECO:0000256" key="7">
    <source>
        <dbReference type="RuleBase" id="RU004473"/>
    </source>
</evidence>
<dbReference type="InterPro" id="IPR005888">
    <property type="entry name" value="dTDP_Gluc_deHydtase"/>
</dbReference>
<comment type="catalytic activity">
    <reaction evidence="1 7">
        <text>dTDP-alpha-D-glucose = dTDP-4-dehydro-6-deoxy-alpha-D-glucose + H2O</text>
        <dbReference type="Rhea" id="RHEA:17221"/>
        <dbReference type="ChEBI" id="CHEBI:15377"/>
        <dbReference type="ChEBI" id="CHEBI:57477"/>
        <dbReference type="ChEBI" id="CHEBI:57649"/>
        <dbReference type="EC" id="4.2.1.46"/>
    </reaction>
</comment>
<dbReference type="Proteomes" id="UP000022141">
    <property type="component" value="Unassembled WGS sequence"/>
</dbReference>
<keyword evidence="6 7" id="KW-0456">Lyase</keyword>
<gene>
    <name evidence="9" type="primary">rfbB_2</name>
    <name evidence="9" type="ORF">AW11_01966</name>
</gene>
<organism evidence="9 10">
    <name type="scientific">Accumulibacter regalis</name>
    <dbReference type="NCBI Taxonomy" id="522306"/>
    <lineage>
        <taxon>Bacteria</taxon>
        <taxon>Pseudomonadati</taxon>
        <taxon>Pseudomonadota</taxon>
        <taxon>Betaproteobacteria</taxon>
        <taxon>Candidatus Accumulibacter</taxon>
    </lineage>
</organism>
<dbReference type="GO" id="GO:0009225">
    <property type="term" value="P:nucleotide-sugar metabolic process"/>
    <property type="evidence" value="ECO:0007669"/>
    <property type="project" value="InterPro"/>
</dbReference>
<dbReference type="EC" id="4.2.1.46" evidence="4 7"/>
<dbReference type="SUPFAM" id="SSF51735">
    <property type="entry name" value="NAD(P)-binding Rossmann-fold domains"/>
    <property type="match status" value="1"/>
</dbReference>
<comment type="cofactor">
    <cofactor evidence="2 7">
        <name>NAD(+)</name>
        <dbReference type="ChEBI" id="CHEBI:57540"/>
    </cofactor>
</comment>